<feature type="domain" description="ABC transmembrane type-1" evidence="9">
    <location>
        <begin position="20"/>
        <end position="302"/>
    </location>
</feature>
<evidence type="ECO:0000259" key="9">
    <source>
        <dbReference type="PROSITE" id="PS50929"/>
    </source>
</evidence>
<dbReference type="InterPro" id="IPR003439">
    <property type="entry name" value="ABC_transporter-like_ATP-bd"/>
</dbReference>
<organism evidence="10 11">
    <name type="scientific">Herbiconiux oxytropis</name>
    <dbReference type="NCBI Taxonomy" id="2970915"/>
    <lineage>
        <taxon>Bacteria</taxon>
        <taxon>Bacillati</taxon>
        <taxon>Actinomycetota</taxon>
        <taxon>Actinomycetes</taxon>
        <taxon>Micrococcales</taxon>
        <taxon>Microbacteriaceae</taxon>
        <taxon>Herbiconiux</taxon>
    </lineage>
</organism>
<evidence type="ECO:0000313" key="10">
    <source>
        <dbReference type="EMBL" id="MCS5724335.1"/>
    </source>
</evidence>
<sequence length="562" mass="58334">MRPVDPRLLKYAASARAFFVAGGFLAVLQTGAVVAFAYLVTQLIVQAIDGASLPTLVPLLVGLAAVVVVRFVVNWIADVNAARGAAVVKSELRQRVVCAISNLGPGWLGRRSATAVGVTVGPGLDLLDTYFSKYLPQLILTAVATPVIVVVIWWQDWISGLTVALTLPLIPVFMILIGWATRSVQQKQWEKLTRLSSAFLDVVGGLSTLKIYGRQERQSARIRAVTEDYRSQTMKVLRVSFLSGFALELAASLSVALVAVSIGIRLIEGGLGLGVGLFVLLLAPEAFLPIRNVGAQFHAAADGVAASTEVFEILDAGAGVRPCAGAEGARPASPSEVLDDSSSGGGLELDGLGVRYGDDVVFSALDARFEAGAVTAVTGPSGSGKSSLVAALVGFVPAVGRILVDGVDASGQPAPRGWIAWAGQRSTLVSGSVLGNVALGDDAPDDSLARASLDLAGASDVDLAATIDARGEGLSGGQSQRVASARAVYRARRFDCRVVVFDEPTSALDAETEQAFIRCLRALADEGRVVLVVSHRRPVIAAADAVLALAGASALHARAGRS</sequence>
<dbReference type="InterPro" id="IPR027417">
    <property type="entry name" value="P-loop_NTPase"/>
</dbReference>
<dbReference type="Gene3D" id="1.20.1560.10">
    <property type="entry name" value="ABC transporter type 1, transmembrane domain"/>
    <property type="match status" value="1"/>
</dbReference>
<feature type="domain" description="ABC transporter" evidence="8">
    <location>
        <begin position="347"/>
        <end position="562"/>
    </location>
</feature>
<dbReference type="PANTHER" id="PTHR24221">
    <property type="entry name" value="ATP-BINDING CASSETTE SUB-FAMILY B"/>
    <property type="match status" value="1"/>
</dbReference>
<dbReference type="Proteomes" id="UP001165587">
    <property type="component" value="Unassembled WGS sequence"/>
</dbReference>
<evidence type="ECO:0000256" key="1">
    <source>
        <dbReference type="ARBA" id="ARBA00004651"/>
    </source>
</evidence>
<keyword evidence="6 7" id="KW-0472">Membrane</keyword>
<dbReference type="GO" id="GO:0140359">
    <property type="term" value="F:ABC-type transporter activity"/>
    <property type="evidence" value="ECO:0007669"/>
    <property type="project" value="InterPro"/>
</dbReference>
<keyword evidence="5 7" id="KW-1133">Transmembrane helix</keyword>
<keyword evidence="3" id="KW-0547">Nucleotide-binding</keyword>
<gene>
    <name evidence="10" type="primary">cydD</name>
    <name evidence="10" type="ORF">N1028_00325</name>
</gene>
<dbReference type="NCBIfam" id="TIGR02857">
    <property type="entry name" value="CydD"/>
    <property type="match status" value="1"/>
</dbReference>
<dbReference type="SUPFAM" id="SSF90123">
    <property type="entry name" value="ABC transporter transmembrane region"/>
    <property type="match status" value="1"/>
</dbReference>
<feature type="transmembrane region" description="Helical" evidence="7">
    <location>
        <begin position="17"/>
        <end position="41"/>
    </location>
</feature>
<dbReference type="RefSeq" id="WP_259524756.1">
    <property type="nucleotide sequence ID" value="NZ_JANLCK010000001.1"/>
</dbReference>
<dbReference type="EMBL" id="JANLCK010000001">
    <property type="protein sequence ID" value="MCS5724335.1"/>
    <property type="molecule type" value="Genomic_DNA"/>
</dbReference>
<feature type="transmembrane region" description="Helical" evidence="7">
    <location>
        <begin position="53"/>
        <end position="73"/>
    </location>
</feature>
<dbReference type="GO" id="GO:0016887">
    <property type="term" value="F:ATP hydrolysis activity"/>
    <property type="evidence" value="ECO:0007669"/>
    <property type="project" value="InterPro"/>
</dbReference>
<feature type="transmembrane region" description="Helical" evidence="7">
    <location>
        <begin position="161"/>
        <end position="180"/>
    </location>
</feature>
<feature type="transmembrane region" description="Helical" evidence="7">
    <location>
        <begin position="134"/>
        <end position="154"/>
    </location>
</feature>
<dbReference type="Pfam" id="PF00664">
    <property type="entry name" value="ABC_membrane"/>
    <property type="match status" value="1"/>
</dbReference>
<protein>
    <submittedName>
        <fullName evidence="10">Thiol reductant ABC exporter subunit CydD</fullName>
    </submittedName>
</protein>
<dbReference type="InterPro" id="IPR003593">
    <property type="entry name" value="AAA+_ATPase"/>
</dbReference>
<dbReference type="InterPro" id="IPR036640">
    <property type="entry name" value="ABC1_TM_sf"/>
</dbReference>
<dbReference type="Gene3D" id="3.40.50.300">
    <property type="entry name" value="P-loop containing nucleotide triphosphate hydrolases"/>
    <property type="match status" value="1"/>
</dbReference>
<dbReference type="GO" id="GO:0005886">
    <property type="term" value="C:plasma membrane"/>
    <property type="evidence" value="ECO:0007669"/>
    <property type="project" value="UniProtKB-SubCell"/>
</dbReference>
<evidence type="ECO:0000256" key="5">
    <source>
        <dbReference type="ARBA" id="ARBA00022989"/>
    </source>
</evidence>
<accession>A0AA41XDN7</accession>
<dbReference type="AlphaFoldDB" id="A0AA41XDN7"/>
<dbReference type="SMART" id="SM00382">
    <property type="entry name" value="AAA"/>
    <property type="match status" value="1"/>
</dbReference>
<name>A0AA41XDN7_9MICO</name>
<evidence type="ECO:0000256" key="3">
    <source>
        <dbReference type="ARBA" id="ARBA00022741"/>
    </source>
</evidence>
<comment type="subcellular location">
    <subcellularLocation>
        <location evidence="1">Cell membrane</location>
        <topology evidence="1">Multi-pass membrane protein</topology>
    </subcellularLocation>
</comment>
<dbReference type="PROSITE" id="PS50929">
    <property type="entry name" value="ABC_TM1F"/>
    <property type="match status" value="1"/>
</dbReference>
<comment type="caution">
    <text evidence="10">The sequence shown here is derived from an EMBL/GenBank/DDBJ whole genome shotgun (WGS) entry which is preliminary data.</text>
</comment>
<dbReference type="GO" id="GO:0005524">
    <property type="term" value="F:ATP binding"/>
    <property type="evidence" value="ECO:0007669"/>
    <property type="project" value="UniProtKB-KW"/>
</dbReference>
<dbReference type="InterPro" id="IPR011527">
    <property type="entry name" value="ABC1_TM_dom"/>
</dbReference>
<keyword evidence="2 7" id="KW-0812">Transmembrane</keyword>
<evidence type="ECO:0000256" key="7">
    <source>
        <dbReference type="SAM" id="Phobius"/>
    </source>
</evidence>
<dbReference type="CDD" id="cd18584">
    <property type="entry name" value="ABC_6TM_AarD_CydD"/>
    <property type="match status" value="1"/>
</dbReference>
<dbReference type="PROSITE" id="PS50893">
    <property type="entry name" value="ABC_TRANSPORTER_2"/>
    <property type="match status" value="1"/>
</dbReference>
<evidence type="ECO:0000256" key="2">
    <source>
        <dbReference type="ARBA" id="ARBA00022692"/>
    </source>
</evidence>
<dbReference type="InterPro" id="IPR039421">
    <property type="entry name" value="Type_1_exporter"/>
</dbReference>
<evidence type="ECO:0000256" key="4">
    <source>
        <dbReference type="ARBA" id="ARBA00022840"/>
    </source>
</evidence>
<proteinExistence type="predicted"/>
<dbReference type="GO" id="GO:0042883">
    <property type="term" value="P:cysteine transport"/>
    <property type="evidence" value="ECO:0007669"/>
    <property type="project" value="InterPro"/>
</dbReference>
<evidence type="ECO:0000256" key="6">
    <source>
        <dbReference type="ARBA" id="ARBA00023136"/>
    </source>
</evidence>
<dbReference type="SUPFAM" id="SSF52540">
    <property type="entry name" value="P-loop containing nucleoside triphosphate hydrolases"/>
    <property type="match status" value="1"/>
</dbReference>
<dbReference type="Pfam" id="PF00005">
    <property type="entry name" value="ABC_tran"/>
    <property type="match status" value="1"/>
</dbReference>
<dbReference type="InterPro" id="IPR014216">
    <property type="entry name" value="ABC_transptr_CydD"/>
</dbReference>
<dbReference type="PANTHER" id="PTHR24221:SF590">
    <property type="entry name" value="COMPONENT LINKED WITH THE ASSEMBLY OF CYTOCHROME' TRANSPORT TRANSMEMBRANE ATP-BINDING PROTEIN ABC TRANSPORTER CYDD-RELATED"/>
    <property type="match status" value="1"/>
</dbReference>
<keyword evidence="4" id="KW-0067">ATP-binding</keyword>
<feature type="transmembrane region" description="Helical" evidence="7">
    <location>
        <begin position="239"/>
        <end position="264"/>
    </location>
</feature>
<keyword evidence="11" id="KW-1185">Reference proteome</keyword>
<evidence type="ECO:0000259" key="8">
    <source>
        <dbReference type="PROSITE" id="PS50893"/>
    </source>
</evidence>
<reference evidence="10" key="1">
    <citation type="submission" date="2022-08" db="EMBL/GenBank/DDBJ databases">
        <authorList>
            <person name="Deng Y."/>
            <person name="Han X.-F."/>
            <person name="Zhang Y.-Q."/>
        </authorList>
    </citation>
    <scope>NUCLEOTIDE SEQUENCE</scope>
    <source>
        <strain evidence="10">CPCC 203407</strain>
    </source>
</reference>
<evidence type="ECO:0000313" key="11">
    <source>
        <dbReference type="Proteomes" id="UP001165587"/>
    </source>
</evidence>